<dbReference type="InterPro" id="IPR051531">
    <property type="entry name" value="N-acetyltransferase"/>
</dbReference>
<accession>A0ABS7PMN1</accession>
<dbReference type="InterPro" id="IPR016181">
    <property type="entry name" value="Acyl_CoA_acyltransferase"/>
</dbReference>
<comment type="caution">
    <text evidence="2">The sequence shown here is derived from an EMBL/GenBank/DDBJ whole genome shotgun (WGS) entry which is preliminary data.</text>
</comment>
<dbReference type="Proteomes" id="UP000706039">
    <property type="component" value="Unassembled WGS sequence"/>
</dbReference>
<dbReference type="PROSITE" id="PS51186">
    <property type="entry name" value="GNAT"/>
    <property type="match status" value="1"/>
</dbReference>
<feature type="domain" description="N-acetyltransferase" evidence="1">
    <location>
        <begin position="7"/>
        <end position="168"/>
    </location>
</feature>
<dbReference type="PANTHER" id="PTHR43792:SF16">
    <property type="entry name" value="N-ACETYLTRANSFERASE DOMAIN-CONTAINING PROTEIN"/>
    <property type="match status" value="1"/>
</dbReference>
<keyword evidence="3" id="KW-1185">Reference proteome</keyword>
<dbReference type="Pfam" id="PF13302">
    <property type="entry name" value="Acetyltransf_3"/>
    <property type="match status" value="1"/>
</dbReference>
<gene>
    <name evidence="2" type="ORF">K7G82_06685</name>
</gene>
<dbReference type="RefSeq" id="WP_222989091.1">
    <property type="nucleotide sequence ID" value="NZ_JAINVV010000004.1"/>
</dbReference>
<reference evidence="2 3" key="1">
    <citation type="submission" date="2021-08" db="EMBL/GenBank/DDBJ databases">
        <authorList>
            <person name="Tuo L."/>
        </authorList>
    </citation>
    <scope>NUCLEOTIDE SEQUENCE [LARGE SCALE GENOMIC DNA]</scope>
    <source>
        <strain evidence="2 3">JCM 31229</strain>
    </source>
</reference>
<organism evidence="2 3">
    <name type="scientific">Sphingomonas colocasiae</name>
    <dbReference type="NCBI Taxonomy" id="1848973"/>
    <lineage>
        <taxon>Bacteria</taxon>
        <taxon>Pseudomonadati</taxon>
        <taxon>Pseudomonadota</taxon>
        <taxon>Alphaproteobacteria</taxon>
        <taxon>Sphingomonadales</taxon>
        <taxon>Sphingomonadaceae</taxon>
        <taxon>Sphingomonas</taxon>
    </lineage>
</organism>
<evidence type="ECO:0000313" key="3">
    <source>
        <dbReference type="Proteomes" id="UP000706039"/>
    </source>
</evidence>
<dbReference type="InterPro" id="IPR000182">
    <property type="entry name" value="GNAT_dom"/>
</dbReference>
<evidence type="ECO:0000313" key="2">
    <source>
        <dbReference type="EMBL" id="MBY8821970.1"/>
    </source>
</evidence>
<dbReference type="SUPFAM" id="SSF55729">
    <property type="entry name" value="Acyl-CoA N-acyltransferases (Nat)"/>
    <property type="match status" value="1"/>
</dbReference>
<dbReference type="EMBL" id="JAINVV010000004">
    <property type="protein sequence ID" value="MBY8821970.1"/>
    <property type="molecule type" value="Genomic_DNA"/>
</dbReference>
<evidence type="ECO:0000259" key="1">
    <source>
        <dbReference type="PROSITE" id="PS51186"/>
    </source>
</evidence>
<dbReference type="PANTHER" id="PTHR43792">
    <property type="entry name" value="GNAT FAMILY, PUTATIVE (AFU_ORTHOLOGUE AFUA_3G00765)-RELATED-RELATED"/>
    <property type="match status" value="1"/>
</dbReference>
<protein>
    <submittedName>
        <fullName evidence="2">GNAT family N-acetyltransferase</fullName>
    </submittedName>
</protein>
<name>A0ABS7PMN1_9SPHN</name>
<proteinExistence type="predicted"/>
<dbReference type="Gene3D" id="3.40.630.30">
    <property type="match status" value="1"/>
</dbReference>
<sequence length="173" mass="18915">MLSSPRLTLSRPAERDFADILALWSDPELLRFIGKPCTREEGWARLLKYAGHWSLFGFGYWMLREADTGRFVGEIALAYQQRVGVPMSGEQPETGWMLASGAQGRGLAGEALTAVLAWADAHLPAPCTTCLIDPANTPSIRLATARGYRPIGEIEFNGAATIMFDRRRAGSSA</sequence>